<dbReference type="InterPro" id="IPR052533">
    <property type="entry name" value="WalJ/YycJ-like"/>
</dbReference>
<sequence length="268" mass="30544">MDRLRFRSLASGSSGNCYFIGNSSYGILIDAGVGVRSIRRFLRTMGLDFQHIWGVFVTHDHTDHIKAVGVLGEKHNIPVYTTRKIHEGINRNYCVTQKLSGSQRFIEIGDTIEIGDILIKSFPVSHDASESVGFSVNYKGKTAVFATDLGYICESATKHLSEADYLILEANYDDEMLANGPYPYYLQKRIKADTGHLSNMQTAMFLAENFTERWKYIFLCHLSKENNLPEIAYNTIKEHFRNNLIDTEEKLQIIPLERISPSPLYIFD</sequence>
<dbReference type="EMBL" id="UPXZ01000012">
    <property type="protein sequence ID" value="VBB43627.1"/>
    <property type="molecule type" value="Genomic_DNA"/>
</dbReference>
<proteinExistence type="predicted"/>
<accession>A0A653A6H6</accession>
<keyword evidence="2" id="KW-0378">Hydrolase</keyword>
<dbReference type="Pfam" id="PF12706">
    <property type="entry name" value="Lactamase_B_2"/>
    <property type="match status" value="1"/>
</dbReference>
<reference evidence="2" key="1">
    <citation type="submission" date="2018-07" db="EMBL/GenBank/DDBJ databases">
        <authorList>
            <consortium name="Genoscope - CEA"/>
            <person name="William W."/>
        </authorList>
    </citation>
    <scope>NUCLEOTIDE SEQUENCE</scope>
    <source>
        <strain evidence="2">IK1</strain>
    </source>
</reference>
<dbReference type="SMART" id="SM00849">
    <property type="entry name" value="Lactamase_B"/>
    <property type="match status" value="1"/>
</dbReference>
<feature type="domain" description="Metallo-beta-lactamase" evidence="1">
    <location>
        <begin position="14"/>
        <end position="188"/>
    </location>
</feature>
<dbReference type="PANTHER" id="PTHR47619">
    <property type="entry name" value="METALLO-HYDROLASE YYCJ-RELATED"/>
    <property type="match status" value="1"/>
</dbReference>
<dbReference type="PANTHER" id="PTHR47619:SF1">
    <property type="entry name" value="EXODEOXYRIBONUCLEASE WALJ"/>
    <property type="match status" value="1"/>
</dbReference>
<protein>
    <submittedName>
        <fullName evidence="2">Metallo-beta-lactamase superfamily hydrolase</fullName>
    </submittedName>
</protein>
<dbReference type="Gene3D" id="3.60.15.10">
    <property type="entry name" value="Ribonuclease Z/Hydroxyacylglutathione hydrolase-like"/>
    <property type="match status" value="1"/>
</dbReference>
<organism evidence="2">
    <name type="scientific">uncultured Paludibacter sp</name>
    <dbReference type="NCBI Taxonomy" id="497635"/>
    <lineage>
        <taxon>Bacteria</taxon>
        <taxon>Pseudomonadati</taxon>
        <taxon>Bacteroidota</taxon>
        <taxon>Bacteroidia</taxon>
        <taxon>Bacteroidales</taxon>
        <taxon>Paludibacteraceae</taxon>
        <taxon>Paludibacter</taxon>
        <taxon>environmental samples</taxon>
    </lineage>
</organism>
<evidence type="ECO:0000313" key="2">
    <source>
        <dbReference type="EMBL" id="VBB43627.1"/>
    </source>
</evidence>
<gene>
    <name evidence="2" type="ORF">TRIP_D20005</name>
</gene>
<name>A0A653A6H6_9BACT</name>
<dbReference type="InterPro" id="IPR001279">
    <property type="entry name" value="Metallo-B-lactamas"/>
</dbReference>
<dbReference type="GO" id="GO:0016787">
    <property type="term" value="F:hydrolase activity"/>
    <property type="evidence" value="ECO:0007669"/>
    <property type="project" value="UniProtKB-KW"/>
</dbReference>
<dbReference type="SUPFAM" id="SSF56281">
    <property type="entry name" value="Metallo-hydrolase/oxidoreductase"/>
    <property type="match status" value="1"/>
</dbReference>
<dbReference type="InterPro" id="IPR036866">
    <property type="entry name" value="RibonucZ/Hydroxyglut_hydro"/>
</dbReference>
<dbReference type="AlphaFoldDB" id="A0A653A6H6"/>
<evidence type="ECO:0000259" key="1">
    <source>
        <dbReference type="SMART" id="SM00849"/>
    </source>
</evidence>